<sequence>MRHVPRPRFALITALGIVALTLLHLVIAPVTAAAHEPIHYVALGDSRAASPTVTSQIIGCGRSSVAYPDQLAGLIHTTTFRSVACAGAKAENITTTPQLRSQGFVPPQIDAPRPDTDLVTISIGGNDTDWGNISRVCFVPIPGVDAHCRSNAWYHSAIRNALAPLEDRVDAVVRAVRKRSPSAAVVIVGQGGYFGERGCFPENPASSADLAFIRRDFFGPYNDILRRVAERHRAAFVDVEAESIGHDACAGDEKWFEGYVTSSEYLGFHPNLAGNKAIARMIADRLPSSITGARGR</sequence>
<keyword evidence="2" id="KW-0378">Hydrolase</keyword>
<dbReference type="Gene3D" id="3.40.50.1110">
    <property type="entry name" value="SGNH hydrolase"/>
    <property type="match status" value="1"/>
</dbReference>
<dbReference type="CDD" id="cd01823">
    <property type="entry name" value="SEST_like"/>
    <property type="match status" value="1"/>
</dbReference>
<accession>A0ABR7WE77</accession>
<dbReference type="InterPro" id="IPR036514">
    <property type="entry name" value="SGNH_hydro_sf"/>
</dbReference>
<dbReference type="SUPFAM" id="SSF52266">
    <property type="entry name" value="SGNH hydrolase"/>
    <property type="match status" value="1"/>
</dbReference>
<dbReference type="Pfam" id="PF13472">
    <property type="entry name" value="Lipase_GDSL_2"/>
    <property type="match status" value="1"/>
</dbReference>
<feature type="domain" description="SGNH hydrolase-type esterase" evidence="1">
    <location>
        <begin position="42"/>
        <end position="277"/>
    </location>
</feature>
<evidence type="ECO:0000259" key="1">
    <source>
        <dbReference type="Pfam" id="PF13472"/>
    </source>
</evidence>
<reference evidence="2 3" key="1">
    <citation type="submission" date="2020-09" db="EMBL/GenBank/DDBJ databases">
        <title>Novel species in genus Gordonia.</title>
        <authorList>
            <person name="Zhang G."/>
        </authorList>
    </citation>
    <scope>NUCLEOTIDE SEQUENCE [LARGE SCALE GENOMIC DNA]</scope>
    <source>
        <strain evidence="2 3">ON-33</strain>
    </source>
</reference>
<evidence type="ECO:0000313" key="2">
    <source>
        <dbReference type="EMBL" id="MBD1321063.1"/>
    </source>
</evidence>
<comment type="caution">
    <text evidence="2">The sequence shown here is derived from an EMBL/GenBank/DDBJ whole genome shotgun (WGS) entry which is preliminary data.</text>
</comment>
<dbReference type="RefSeq" id="WP_190267690.1">
    <property type="nucleotide sequence ID" value="NZ_BAABAD010000005.1"/>
</dbReference>
<evidence type="ECO:0000313" key="3">
    <source>
        <dbReference type="Proteomes" id="UP000602395"/>
    </source>
</evidence>
<dbReference type="InterPro" id="IPR013830">
    <property type="entry name" value="SGNH_hydro"/>
</dbReference>
<dbReference type="InterPro" id="IPR037460">
    <property type="entry name" value="SEST-like"/>
</dbReference>
<name>A0ABR7WE77_9ACTN</name>
<dbReference type="PANTHER" id="PTHR37981">
    <property type="entry name" value="LIPASE 2"/>
    <property type="match status" value="1"/>
</dbReference>
<dbReference type="GO" id="GO:0016787">
    <property type="term" value="F:hydrolase activity"/>
    <property type="evidence" value="ECO:0007669"/>
    <property type="project" value="UniProtKB-KW"/>
</dbReference>
<dbReference type="PANTHER" id="PTHR37981:SF1">
    <property type="entry name" value="SGNH HYDROLASE-TYPE ESTERASE DOMAIN-CONTAINING PROTEIN"/>
    <property type="match status" value="1"/>
</dbReference>
<organism evidence="2 3">
    <name type="scientific">Gordonia hankookensis</name>
    <dbReference type="NCBI Taxonomy" id="589403"/>
    <lineage>
        <taxon>Bacteria</taxon>
        <taxon>Bacillati</taxon>
        <taxon>Actinomycetota</taxon>
        <taxon>Actinomycetes</taxon>
        <taxon>Mycobacteriales</taxon>
        <taxon>Gordoniaceae</taxon>
        <taxon>Gordonia</taxon>
    </lineage>
</organism>
<protein>
    <submittedName>
        <fullName evidence="2">SGNH/GDSL hydrolase family protein</fullName>
    </submittedName>
</protein>
<gene>
    <name evidence="2" type="ORF">IDF66_15860</name>
</gene>
<dbReference type="EMBL" id="JACWMS010000003">
    <property type="protein sequence ID" value="MBD1321063.1"/>
    <property type="molecule type" value="Genomic_DNA"/>
</dbReference>
<keyword evidence="3" id="KW-1185">Reference proteome</keyword>
<dbReference type="Proteomes" id="UP000602395">
    <property type="component" value="Unassembled WGS sequence"/>
</dbReference>
<proteinExistence type="predicted"/>